<feature type="transmembrane region" description="Helical" evidence="16">
    <location>
        <begin position="78"/>
        <end position="93"/>
    </location>
</feature>
<feature type="transmembrane region" description="Helical" evidence="16">
    <location>
        <begin position="208"/>
        <end position="233"/>
    </location>
</feature>
<proteinExistence type="inferred from homology"/>
<dbReference type="AlphaFoldDB" id="A0A6M8NXX9"/>
<keyword evidence="11 16" id="KW-0520">NAD</keyword>
<evidence type="ECO:0000256" key="4">
    <source>
        <dbReference type="ARBA" id="ARBA00021006"/>
    </source>
</evidence>
<dbReference type="GO" id="GO:0003954">
    <property type="term" value="F:NADH dehydrogenase activity"/>
    <property type="evidence" value="ECO:0007669"/>
    <property type="project" value="TreeGrafter"/>
</dbReference>
<accession>A0A6M8NXX9</accession>
<keyword evidence="10 16" id="KW-1133">Transmembrane helix</keyword>
<evidence type="ECO:0000256" key="10">
    <source>
        <dbReference type="ARBA" id="ARBA00022989"/>
    </source>
</evidence>
<name>A0A6M8NXX9_9TREM</name>
<keyword evidence="5 16" id="KW-0813">Transport</keyword>
<dbReference type="Pfam" id="PF00361">
    <property type="entry name" value="Proton_antipo_M"/>
    <property type="match status" value="1"/>
</dbReference>
<dbReference type="RefSeq" id="YP_009867148.1">
    <property type="nucleotide sequence ID" value="NC_049068.1"/>
</dbReference>
<keyword evidence="7 16" id="KW-0812">Transmembrane</keyword>
<evidence type="ECO:0000256" key="13">
    <source>
        <dbReference type="ARBA" id="ARBA00023128"/>
    </source>
</evidence>
<evidence type="ECO:0000256" key="7">
    <source>
        <dbReference type="ARBA" id="ARBA00022692"/>
    </source>
</evidence>
<dbReference type="GeneID" id="55757903"/>
<evidence type="ECO:0000256" key="16">
    <source>
        <dbReference type="RuleBase" id="RU003297"/>
    </source>
</evidence>
<evidence type="ECO:0000256" key="14">
    <source>
        <dbReference type="ARBA" id="ARBA00023136"/>
    </source>
</evidence>
<comment type="subcellular location">
    <subcellularLocation>
        <location evidence="1 16">Mitochondrion membrane</location>
        <topology evidence="1 16">Multi-pass membrane protein</topology>
    </subcellularLocation>
</comment>
<dbReference type="CTD" id="4538"/>
<evidence type="ECO:0000313" key="18">
    <source>
        <dbReference type="EMBL" id="QKG04347.1"/>
    </source>
</evidence>
<keyword evidence="14 16" id="KW-0472">Membrane</keyword>
<dbReference type="PRINTS" id="PR01437">
    <property type="entry name" value="NUOXDRDTASE4"/>
</dbReference>
<protein>
    <recommendedName>
        <fullName evidence="4 16">NADH-ubiquinone oxidoreductase chain 4</fullName>
        <ecNumber evidence="3 16">7.1.1.2</ecNumber>
    </recommendedName>
</protein>
<evidence type="ECO:0000256" key="2">
    <source>
        <dbReference type="ARBA" id="ARBA00009025"/>
    </source>
</evidence>
<feature type="domain" description="NADH:quinone oxidoreductase/Mrp antiporter transmembrane" evidence="17">
    <location>
        <begin position="96"/>
        <end position="379"/>
    </location>
</feature>
<dbReference type="PANTHER" id="PTHR43507:SF20">
    <property type="entry name" value="NADH-UBIQUINONE OXIDOREDUCTASE CHAIN 4"/>
    <property type="match status" value="1"/>
</dbReference>
<reference evidence="18" key="1">
    <citation type="journal article" date="2020" name="Parasitol. Res.">
        <title>Phylogenetic position of Diplostomum spp. from New World herons based on complete mitogenomes, rDNA operons, and DNA barcodes, including a new species with partially elucidated life cycle.</title>
        <authorList>
            <person name="Locke S.A."/>
            <person name="Drago F.B."/>
            <person name="Nunez V."/>
            <person name="Souza G.T.R.E."/>
            <person name="Takemoto R.M."/>
        </authorList>
    </citation>
    <scope>NUCLEOTIDE SEQUENCE</scope>
</reference>
<organism evidence="18">
    <name type="scientific">Diplostomum ardeae</name>
    <dbReference type="NCBI Taxonomy" id="1702217"/>
    <lineage>
        <taxon>Eukaryota</taxon>
        <taxon>Metazoa</taxon>
        <taxon>Spiralia</taxon>
        <taxon>Lophotrochozoa</taxon>
        <taxon>Platyhelminthes</taxon>
        <taxon>Trematoda</taxon>
        <taxon>Digenea</taxon>
        <taxon>Diplostomida</taxon>
        <taxon>Diplostomoidea</taxon>
        <taxon>Diplostomidae</taxon>
        <taxon>Diplostomum</taxon>
    </lineage>
</organism>
<geneLocation type="mitochondrion" evidence="18"/>
<comment type="catalytic activity">
    <reaction evidence="15 16">
        <text>a ubiquinone + NADH + 5 H(+)(in) = a ubiquinol + NAD(+) + 4 H(+)(out)</text>
        <dbReference type="Rhea" id="RHEA:29091"/>
        <dbReference type="Rhea" id="RHEA-COMP:9565"/>
        <dbReference type="Rhea" id="RHEA-COMP:9566"/>
        <dbReference type="ChEBI" id="CHEBI:15378"/>
        <dbReference type="ChEBI" id="CHEBI:16389"/>
        <dbReference type="ChEBI" id="CHEBI:17976"/>
        <dbReference type="ChEBI" id="CHEBI:57540"/>
        <dbReference type="ChEBI" id="CHEBI:57945"/>
        <dbReference type="EC" id="7.1.1.2"/>
    </reaction>
</comment>
<evidence type="ECO:0000256" key="8">
    <source>
        <dbReference type="ARBA" id="ARBA00022967"/>
    </source>
</evidence>
<dbReference type="GO" id="GO:0042773">
    <property type="term" value="P:ATP synthesis coupled electron transport"/>
    <property type="evidence" value="ECO:0007669"/>
    <property type="project" value="InterPro"/>
</dbReference>
<dbReference type="PANTHER" id="PTHR43507">
    <property type="entry name" value="NADH-UBIQUINONE OXIDOREDUCTASE CHAIN 4"/>
    <property type="match status" value="1"/>
</dbReference>
<feature type="transmembrane region" description="Helical" evidence="16">
    <location>
        <begin position="52"/>
        <end position="71"/>
    </location>
</feature>
<gene>
    <name evidence="18" type="primary">ND4</name>
</gene>
<evidence type="ECO:0000256" key="15">
    <source>
        <dbReference type="ARBA" id="ARBA00049551"/>
    </source>
</evidence>
<evidence type="ECO:0000256" key="12">
    <source>
        <dbReference type="ARBA" id="ARBA00023075"/>
    </source>
</evidence>
<feature type="transmembrane region" description="Helical" evidence="16">
    <location>
        <begin position="130"/>
        <end position="152"/>
    </location>
</feature>
<feature type="transmembrane region" description="Helical" evidence="16">
    <location>
        <begin position="239"/>
        <end position="259"/>
    </location>
</feature>
<keyword evidence="9 16" id="KW-0249">Electron transport</keyword>
<feature type="transmembrane region" description="Helical" evidence="16">
    <location>
        <begin position="334"/>
        <end position="358"/>
    </location>
</feature>
<keyword evidence="13 16" id="KW-0496">Mitochondrion</keyword>
<feature type="transmembrane region" description="Helical" evidence="16">
    <location>
        <begin position="370"/>
        <end position="395"/>
    </location>
</feature>
<feature type="transmembrane region" description="Helical" evidence="16">
    <location>
        <begin position="293"/>
        <end position="313"/>
    </location>
</feature>
<comment type="similarity">
    <text evidence="2 16">Belongs to the complex I subunit 4 family.</text>
</comment>
<dbReference type="GO" id="GO:0031966">
    <property type="term" value="C:mitochondrial membrane"/>
    <property type="evidence" value="ECO:0007669"/>
    <property type="project" value="UniProtKB-SubCell"/>
</dbReference>
<sequence length="431" mass="49152">MKIKFVDWYGWFIVACILGTLYLLGFYCSMWFDLSLQLSAFSVSSFFVFDVVSFYLSLLSVFLLLVLAFSYSNTTGRSLFYIIMSVVSSLFCYCSNYVFFFWFFYEVSILSLLFLLIVESPYSERYLAGWYLSGYVMLTSLPMLLCLLYFSLVSGSLFMSEWCSNDVVFFGDLTFCIVLILAILFITKIPVPPFHIWLPIVHAEATSLVSVCLSGYIMKLGLLGVCRFCWWLVPNYIFGLGYISVCFFLSVLFFLMASWELDGKRWLAFLSLSHIIICAVCFSSCLYDSSSLLFLYSLGHGLSAGLMFIMLWWGYNLSGSRNWLILKVVLGGSLYFRVLICLGLCTVASLPPVVQFFIEVLVINSAGLLSFVLFLLFCVYLFFSSLVPLFFLGSLLSRHFCMSYDNFSGCVSFSVLLGYLIIWSFIVFVVI</sequence>
<comment type="function">
    <text evidence="16">Core subunit of the mitochondrial membrane respiratory chain NADH dehydrogenase (Complex I) which catalyzes electron transfer from NADH through the respiratory chain, using ubiquinone as an electron acceptor. Essential for the catalytic activity and assembly of complex I.</text>
</comment>
<dbReference type="InterPro" id="IPR001750">
    <property type="entry name" value="ND/Mrp_TM"/>
</dbReference>
<feature type="transmembrane region" description="Helical" evidence="16">
    <location>
        <begin position="167"/>
        <end position="187"/>
    </location>
</feature>
<evidence type="ECO:0000256" key="5">
    <source>
        <dbReference type="ARBA" id="ARBA00022448"/>
    </source>
</evidence>
<feature type="transmembrane region" description="Helical" evidence="16">
    <location>
        <begin position="12"/>
        <end position="32"/>
    </location>
</feature>
<dbReference type="EMBL" id="MT259035">
    <property type="protein sequence ID" value="QKG04347.1"/>
    <property type="molecule type" value="Genomic_DNA"/>
</dbReference>
<feature type="transmembrane region" description="Helical" evidence="16">
    <location>
        <begin position="407"/>
        <end position="430"/>
    </location>
</feature>
<keyword evidence="12 16" id="KW-0830">Ubiquinone</keyword>
<evidence type="ECO:0000256" key="11">
    <source>
        <dbReference type="ARBA" id="ARBA00023027"/>
    </source>
</evidence>
<dbReference type="InterPro" id="IPR003918">
    <property type="entry name" value="NADH_UbQ_OxRdtase"/>
</dbReference>
<dbReference type="EC" id="7.1.1.2" evidence="3 16"/>
<evidence type="ECO:0000256" key="3">
    <source>
        <dbReference type="ARBA" id="ARBA00012944"/>
    </source>
</evidence>
<dbReference type="GO" id="GO:0048039">
    <property type="term" value="F:ubiquinone binding"/>
    <property type="evidence" value="ECO:0007669"/>
    <property type="project" value="TreeGrafter"/>
</dbReference>
<dbReference type="GO" id="GO:0015990">
    <property type="term" value="P:electron transport coupled proton transport"/>
    <property type="evidence" value="ECO:0007669"/>
    <property type="project" value="TreeGrafter"/>
</dbReference>
<evidence type="ECO:0000256" key="1">
    <source>
        <dbReference type="ARBA" id="ARBA00004225"/>
    </source>
</evidence>
<evidence type="ECO:0000256" key="6">
    <source>
        <dbReference type="ARBA" id="ARBA00022660"/>
    </source>
</evidence>
<keyword evidence="8" id="KW-1278">Translocase</keyword>
<keyword evidence="6 16" id="KW-0679">Respiratory chain</keyword>
<evidence type="ECO:0000256" key="9">
    <source>
        <dbReference type="ARBA" id="ARBA00022982"/>
    </source>
</evidence>
<dbReference type="GO" id="GO:0008137">
    <property type="term" value="F:NADH dehydrogenase (ubiquinone) activity"/>
    <property type="evidence" value="ECO:0007669"/>
    <property type="project" value="UniProtKB-UniRule"/>
</dbReference>
<evidence type="ECO:0000259" key="17">
    <source>
        <dbReference type="Pfam" id="PF00361"/>
    </source>
</evidence>
<feature type="transmembrane region" description="Helical" evidence="16">
    <location>
        <begin position="266"/>
        <end position="287"/>
    </location>
</feature>